<protein>
    <submittedName>
        <fullName evidence="1">Uncharacterized protein</fullName>
    </submittedName>
</protein>
<sequence length="96" mass="10439">TIPKTLENLQALLLLNLSFNNLEGLLPKEGVAFRNLSRIHVEGNSKLCLDLSCWNNQHRQRISTAISIVIAERGADKQSISSTAGLRGSVGYIPPG</sequence>
<comment type="caution">
    <text evidence="1">The sequence shown here is derived from an EMBL/GenBank/DDBJ whole genome shotgun (WGS) entry which is preliminary data.</text>
</comment>
<name>A0ACC4CGI6_POPAL</name>
<evidence type="ECO:0000313" key="2">
    <source>
        <dbReference type="Proteomes" id="UP000309997"/>
    </source>
</evidence>
<evidence type="ECO:0000313" key="1">
    <source>
        <dbReference type="EMBL" id="KAL3596577.1"/>
    </source>
</evidence>
<feature type="non-terminal residue" evidence="1">
    <location>
        <position position="1"/>
    </location>
</feature>
<dbReference type="Proteomes" id="UP000309997">
    <property type="component" value="Unassembled WGS sequence"/>
</dbReference>
<keyword evidence="2" id="KW-1185">Reference proteome</keyword>
<proteinExistence type="predicted"/>
<accession>A0ACC4CGI6</accession>
<reference evidence="1 2" key="1">
    <citation type="journal article" date="2024" name="Plant Biotechnol. J.">
        <title>Genome and CRISPR/Cas9 system of a widespread forest tree (Populus alba) in the world.</title>
        <authorList>
            <person name="Liu Y.J."/>
            <person name="Jiang P.F."/>
            <person name="Han X.M."/>
            <person name="Li X.Y."/>
            <person name="Wang H.M."/>
            <person name="Wang Y.J."/>
            <person name="Wang X.X."/>
            <person name="Zeng Q.Y."/>
        </authorList>
    </citation>
    <scope>NUCLEOTIDE SEQUENCE [LARGE SCALE GENOMIC DNA]</scope>
    <source>
        <strain evidence="2">cv. PAL-ZL1</strain>
    </source>
</reference>
<organism evidence="1 2">
    <name type="scientific">Populus alba</name>
    <name type="common">White poplar</name>
    <dbReference type="NCBI Taxonomy" id="43335"/>
    <lineage>
        <taxon>Eukaryota</taxon>
        <taxon>Viridiplantae</taxon>
        <taxon>Streptophyta</taxon>
        <taxon>Embryophyta</taxon>
        <taxon>Tracheophyta</taxon>
        <taxon>Spermatophyta</taxon>
        <taxon>Magnoliopsida</taxon>
        <taxon>eudicotyledons</taxon>
        <taxon>Gunneridae</taxon>
        <taxon>Pentapetalae</taxon>
        <taxon>rosids</taxon>
        <taxon>fabids</taxon>
        <taxon>Malpighiales</taxon>
        <taxon>Salicaceae</taxon>
        <taxon>Saliceae</taxon>
        <taxon>Populus</taxon>
    </lineage>
</organism>
<dbReference type="EMBL" id="RCHU02000004">
    <property type="protein sequence ID" value="KAL3596577.1"/>
    <property type="molecule type" value="Genomic_DNA"/>
</dbReference>
<gene>
    <name evidence="1" type="ORF">D5086_008214</name>
</gene>